<feature type="region of interest" description="Disordered" evidence="1">
    <location>
        <begin position="234"/>
        <end position="264"/>
    </location>
</feature>
<evidence type="ECO:0008006" key="4">
    <source>
        <dbReference type="Google" id="ProtNLM"/>
    </source>
</evidence>
<organism evidence="2 3">
    <name type="scientific">Klenkia brasiliensis</name>
    <dbReference type="NCBI Taxonomy" id="333142"/>
    <lineage>
        <taxon>Bacteria</taxon>
        <taxon>Bacillati</taxon>
        <taxon>Actinomycetota</taxon>
        <taxon>Actinomycetes</taxon>
        <taxon>Geodermatophilales</taxon>
        <taxon>Geodermatophilaceae</taxon>
        <taxon>Klenkia</taxon>
    </lineage>
</organism>
<dbReference type="Proteomes" id="UP000198863">
    <property type="component" value="Unassembled WGS sequence"/>
</dbReference>
<protein>
    <recommendedName>
        <fullName evidence="4">1-acyl-sn-glycerol-3-phosphate acyltransferases</fullName>
    </recommendedName>
</protein>
<reference evidence="3" key="1">
    <citation type="submission" date="2016-10" db="EMBL/GenBank/DDBJ databases">
        <authorList>
            <person name="Varghese N."/>
            <person name="Submissions S."/>
        </authorList>
    </citation>
    <scope>NUCLEOTIDE SEQUENCE [LARGE SCALE GENOMIC DNA]</scope>
    <source>
        <strain evidence="3">DSM 44526</strain>
    </source>
</reference>
<dbReference type="AlphaFoldDB" id="A0A1G7WJD7"/>
<dbReference type="EMBL" id="FNCF01000005">
    <property type="protein sequence ID" value="SDG71929.1"/>
    <property type="molecule type" value="Genomic_DNA"/>
</dbReference>
<keyword evidence="3" id="KW-1185">Reference proteome</keyword>
<gene>
    <name evidence="2" type="ORF">SAMN05660324_3366</name>
</gene>
<evidence type="ECO:0000256" key="1">
    <source>
        <dbReference type="SAM" id="MobiDB-lite"/>
    </source>
</evidence>
<dbReference type="RefSeq" id="WP_091065643.1">
    <property type="nucleotide sequence ID" value="NZ_FNCF01000005.1"/>
</dbReference>
<proteinExistence type="predicted"/>
<evidence type="ECO:0000313" key="2">
    <source>
        <dbReference type="EMBL" id="SDG71929.1"/>
    </source>
</evidence>
<dbReference type="OrthoDB" id="5184723at2"/>
<name>A0A1G7WJD7_9ACTN</name>
<accession>A0A1G7WJD7</accession>
<evidence type="ECO:0000313" key="3">
    <source>
        <dbReference type="Proteomes" id="UP000198863"/>
    </source>
</evidence>
<sequence length="264" mass="26678">MSTGPCSTDCLADVVPTAPAGLRRRRAAALAVALARASARPPAGDGRRHAVCTAARLLTAAGVRVSVLPPVTAWPTGPRLVVANRVSWVDDLALRTAVAAVPVADGTVWPGLPTVPADLVGAALAAGRSVLVRPEAAASCGTELGRFDPAALQPAVEAGVPVCPVAVRARLAGRPTTATAQLPGESWWSSAARVLGAVDLVLEVHALPAIDPRGGTAAEVAALAEYAVAGLLEADPPRPVSHPRRPRTHAAAAAPVSPRTPAPR</sequence>